<accession>A0ABN9TNB8</accession>
<keyword evidence="3" id="KW-1185">Reference proteome</keyword>
<comment type="caution">
    <text evidence="2">The sequence shown here is derived from an EMBL/GenBank/DDBJ whole genome shotgun (WGS) entry which is preliminary data.</text>
</comment>
<feature type="transmembrane region" description="Helical" evidence="1">
    <location>
        <begin position="217"/>
        <end position="237"/>
    </location>
</feature>
<organism evidence="2 3">
    <name type="scientific">Prorocentrum cordatum</name>
    <dbReference type="NCBI Taxonomy" id="2364126"/>
    <lineage>
        <taxon>Eukaryota</taxon>
        <taxon>Sar</taxon>
        <taxon>Alveolata</taxon>
        <taxon>Dinophyceae</taxon>
        <taxon>Prorocentrales</taxon>
        <taxon>Prorocentraceae</taxon>
        <taxon>Prorocentrum</taxon>
    </lineage>
</organism>
<proteinExistence type="predicted"/>
<gene>
    <name evidence="2" type="ORF">PCOR1329_LOCUS40464</name>
</gene>
<keyword evidence="1" id="KW-1133">Transmembrane helix</keyword>
<keyword evidence="1" id="KW-0812">Transmembrane</keyword>
<dbReference type="Proteomes" id="UP001189429">
    <property type="component" value="Unassembled WGS sequence"/>
</dbReference>
<keyword evidence="1" id="KW-0472">Membrane</keyword>
<evidence type="ECO:0000313" key="2">
    <source>
        <dbReference type="EMBL" id="CAK0847186.1"/>
    </source>
</evidence>
<evidence type="ECO:0000256" key="1">
    <source>
        <dbReference type="SAM" id="Phobius"/>
    </source>
</evidence>
<protein>
    <submittedName>
        <fullName evidence="2">Uncharacterized protein</fullName>
    </submittedName>
</protein>
<reference evidence="2" key="1">
    <citation type="submission" date="2023-10" db="EMBL/GenBank/DDBJ databases">
        <authorList>
            <person name="Chen Y."/>
            <person name="Shah S."/>
            <person name="Dougan E. K."/>
            <person name="Thang M."/>
            <person name="Chan C."/>
        </authorList>
    </citation>
    <scope>NUCLEOTIDE SEQUENCE [LARGE SCALE GENOMIC DNA]</scope>
</reference>
<sequence>MAGFRSLAATVPVLGTLLHRLSDSTSGDGDLVVEGNAAMRIKQALYLKQLALAMRWSSSELEFGGAAKDIRGWKRPIDDKVAFLNESGAVDVTFALLDNVSLLHVDFYNAASGRGGNFEIAVPDAEYLLAELLGIEQDLLVDHRGRPLPDARAARMHRERSYRAQFAEVLEELRRQTSEDGGALPLDELDAEDSAEDFEPRVAGQDHPQAGSHLPPLPVAVAVPCVVVGVVLLAALAPPLGRVRERAAALLGVGRRAPP</sequence>
<name>A0ABN9TNB8_9DINO</name>
<dbReference type="EMBL" id="CAUYUJ010014880">
    <property type="protein sequence ID" value="CAK0847186.1"/>
    <property type="molecule type" value="Genomic_DNA"/>
</dbReference>
<evidence type="ECO:0000313" key="3">
    <source>
        <dbReference type="Proteomes" id="UP001189429"/>
    </source>
</evidence>